<comment type="caution">
    <text evidence="7">The sequence shown here is derived from an EMBL/GenBank/DDBJ whole genome shotgun (WGS) entry which is preliminary data.</text>
</comment>
<dbReference type="SUPFAM" id="SSF52540">
    <property type="entry name" value="P-loop containing nucleoside triphosphate hydrolases"/>
    <property type="match status" value="1"/>
</dbReference>
<dbReference type="InterPro" id="IPR014001">
    <property type="entry name" value="Helicase_ATP-bd"/>
</dbReference>
<dbReference type="Gene3D" id="3.40.50.300">
    <property type="entry name" value="P-loop containing nucleotide triphosphate hydrolases"/>
    <property type="match status" value="2"/>
</dbReference>
<dbReference type="EMBL" id="MRZV01000124">
    <property type="protein sequence ID" value="PIK58051.1"/>
    <property type="molecule type" value="Genomic_DNA"/>
</dbReference>
<evidence type="ECO:0000256" key="2">
    <source>
        <dbReference type="ARBA" id="ARBA00034617"/>
    </source>
</evidence>
<gene>
    <name evidence="7" type="ORF">BSL78_05030</name>
</gene>
<dbReference type="GO" id="GO:0009378">
    <property type="term" value="F:four-way junction helicase activity"/>
    <property type="evidence" value="ECO:0007669"/>
    <property type="project" value="TreeGrafter"/>
</dbReference>
<evidence type="ECO:0000313" key="7">
    <source>
        <dbReference type="EMBL" id="PIK58051.1"/>
    </source>
</evidence>
<dbReference type="Pfam" id="PF00271">
    <property type="entry name" value="Helicase_C"/>
    <property type="match status" value="1"/>
</dbReference>
<sequence>MQRGRILLNSSTMPPVAFACIDEAHCLSEWSHNFRPSYLMLCKVLREQFGVRCILGLTATATKSTARNVVEHFGIGGIPGSVVRGPSMPSNLVLCVSRDVDKERALVDLLGSDTYADLDSIIIYCIRREQTEKVASLIRTCLQDLQLKVPEEKGKKKKPRKRNKKADERPPTNSAEAYHAGMSSAARRKVQNAFMAGNLRVVVATVAFGMGLDKQDVRGVIHFCLPRSFESYVQEVGRSGRDGNKAVCHLFLDSKGGDLCELRKHIYSNSVDRFSIKKLVQRIFRPCKCLQIAQLNSEEETAREDGGRVCQGHEHTLVVETTINDLDIKEEGIETLLCYLELHPNRLIRVLPNTWSTCTIHCYGGPRQLRQLAQKSPVVAAAIAKERTKGKAMESESSITFEVVEVASSMGWNLSPVRRELKQLQWEMELGREFYPLHRLAKDRVMVEFSDLGFHFISPGDLSDGEMDDVITFLSDRVEGQVKRELWQLRKIFMSLHGLSEEMAIDCDANETSKPNLELKSILREYFENSDRAISNDLQYPDWSNLPLQQMECSDGRIRGDIRNFIGIHQTRFHRRAIARIFQGIPSPVYPAQVWGKDRRFGDATSMQTSSD</sequence>
<keyword evidence="8" id="KW-1185">Reference proteome</keyword>
<evidence type="ECO:0000259" key="5">
    <source>
        <dbReference type="PROSITE" id="PS51192"/>
    </source>
</evidence>
<dbReference type="InterPro" id="IPR027417">
    <property type="entry name" value="P-loop_NTPase"/>
</dbReference>
<evidence type="ECO:0000256" key="4">
    <source>
        <dbReference type="SAM" id="MobiDB-lite"/>
    </source>
</evidence>
<comment type="catalytic activity">
    <reaction evidence="2">
        <text>Couples ATP hydrolysis with the unwinding of duplex DNA by translocating in the 3'-5' direction.</text>
        <dbReference type="EC" id="5.6.2.4"/>
    </reaction>
</comment>
<dbReference type="PROSITE" id="PS51194">
    <property type="entry name" value="HELICASE_CTER"/>
    <property type="match status" value="1"/>
</dbReference>
<dbReference type="EC" id="5.6.2.4" evidence="3"/>
<feature type="domain" description="Helicase ATP-binding" evidence="5">
    <location>
        <begin position="1"/>
        <end position="79"/>
    </location>
</feature>
<dbReference type="GO" id="GO:0005737">
    <property type="term" value="C:cytoplasm"/>
    <property type="evidence" value="ECO:0007669"/>
    <property type="project" value="TreeGrafter"/>
</dbReference>
<accession>A0A2G8LCS4</accession>
<dbReference type="PROSITE" id="PS51257">
    <property type="entry name" value="PROKAR_LIPOPROTEIN"/>
    <property type="match status" value="1"/>
</dbReference>
<dbReference type="PROSITE" id="PS51192">
    <property type="entry name" value="HELICASE_ATP_BIND_1"/>
    <property type="match status" value="1"/>
</dbReference>
<reference evidence="7 8" key="1">
    <citation type="journal article" date="2017" name="PLoS Biol.">
        <title>The sea cucumber genome provides insights into morphological evolution and visceral regeneration.</title>
        <authorList>
            <person name="Zhang X."/>
            <person name="Sun L."/>
            <person name="Yuan J."/>
            <person name="Sun Y."/>
            <person name="Gao Y."/>
            <person name="Zhang L."/>
            <person name="Li S."/>
            <person name="Dai H."/>
            <person name="Hamel J.F."/>
            <person name="Liu C."/>
            <person name="Yu Y."/>
            <person name="Liu S."/>
            <person name="Lin W."/>
            <person name="Guo K."/>
            <person name="Jin S."/>
            <person name="Xu P."/>
            <person name="Storey K.B."/>
            <person name="Huan P."/>
            <person name="Zhang T."/>
            <person name="Zhou Y."/>
            <person name="Zhang J."/>
            <person name="Lin C."/>
            <person name="Li X."/>
            <person name="Xing L."/>
            <person name="Huo D."/>
            <person name="Sun M."/>
            <person name="Wang L."/>
            <person name="Mercier A."/>
            <person name="Li F."/>
            <person name="Yang H."/>
            <person name="Xiang J."/>
        </authorList>
    </citation>
    <scope>NUCLEOTIDE SEQUENCE [LARGE SCALE GENOMIC DNA]</scope>
    <source>
        <strain evidence="7">Shaxun</strain>
        <tissue evidence="7">Muscle</tissue>
    </source>
</reference>
<dbReference type="InterPro" id="IPR001650">
    <property type="entry name" value="Helicase_C-like"/>
</dbReference>
<dbReference type="PANTHER" id="PTHR13710">
    <property type="entry name" value="DNA HELICASE RECQ FAMILY MEMBER"/>
    <property type="match status" value="1"/>
</dbReference>
<proteinExistence type="inferred from homology"/>
<evidence type="ECO:0000259" key="6">
    <source>
        <dbReference type="PROSITE" id="PS51194"/>
    </source>
</evidence>
<dbReference type="SMART" id="SM00490">
    <property type="entry name" value="HELICc"/>
    <property type="match status" value="1"/>
</dbReference>
<dbReference type="AlphaFoldDB" id="A0A2G8LCS4"/>
<dbReference type="GO" id="GO:0005694">
    <property type="term" value="C:chromosome"/>
    <property type="evidence" value="ECO:0007669"/>
    <property type="project" value="TreeGrafter"/>
</dbReference>
<dbReference type="STRING" id="307972.A0A2G8LCS4"/>
<dbReference type="GO" id="GO:0043138">
    <property type="term" value="F:3'-5' DNA helicase activity"/>
    <property type="evidence" value="ECO:0007669"/>
    <property type="project" value="UniProtKB-EC"/>
</dbReference>
<evidence type="ECO:0000313" key="8">
    <source>
        <dbReference type="Proteomes" id="UP000230750"/>
    </source>
</evidence>
<evidence type="ECO:0000256" key="1">
    <source>
        <dbReference type="ARBA" id="ARBA00005446"/>
    </source>
</evidence>
<protein>
    <recommendedName>
        <fullName evidence="3">DNA 3'-5' helicase</fullName>
        <ecNumber evidence="3">5.6.2.4</ecNumber>
    </recommendedName>
</protein>
<dbReference type="GO" id="GO:0005634">
    <property type="term" value="C:nucleus"/>
    <property type="evidence" value="ECO:0007669"/>
    <property type="project" value="TreeGrafter"/>
</dbReference>
<feature type="region of interest" description="Disordered" evidence="4">
    <location>
        <begin position="152"/>
        <end position="181"/>
    </location>
</feature>
<dbReference type="OrthoDB" id="18781at2759"/>
<dbReference type="PANTHER" id="PTHR13710:SF108">
    <property type="entry name" value="ATP-DEPENDENT DNA HELICASE Q4"/>
    <property type="match status" value="1"/>
</dbReference>
<comment type="similarity">
    <text evidence="1">Belongs to the helicase family. RecQ subfamily.</text>
</comment>
<feature type="domain" description="Helicase C-terminal" evidence="6">
    <location>
        <begin position="101"/>
        <end position="287"/>
    </location>
</feature>
<dbReference type="Proteomes" id="UP000230750">
    <property type="component" value="Unassembled WGS sequence"/>
</dbReference>
<feature type="compositionally biased region" description="Basic residues" evidence="4">
    <location>
        <begin position="155"/>
        <end position="164"/>
    </location>
</feature>
<name>A0A2G8LCS4_STIJA</name>
<dbReference type="GO" id="GO:0000724">
    <property type="term" value="P:double-strand break repair via homologous recombination"/>
    <property type="evidence" value="ECO:0007669"/>
    <property type="project" value="TreeGrafter"/>
</dbReference>
<organism evidence="7 8">
    <name type="scientific">Stichopus japonicus</name>
    <name type="common">Sea cucumber</name>
    <dbReference type="NCBI Taxonomy" id="307972"/>
    <lineage>
        <taxon>Eukaryota</taxon>
        <taxon>Metazoa</taxon>
        <taxon>Echinodermata</taxon>
        <taxon>Eleutherozoa</taxon>
        <taxon>Echinozoa</taxon>
        <taxon>Holothuroidea</taxon>
        <taxon>Aspidochirotacea</taxon>
        <taxon>Aspidochirotida</taxon>
        <taxon>Stichopodidae</taxon>
        <taxon>Apostichopus</taxon>
    </lineage>
</organism>
<evidence type="ECO:0000256" key="3">
    <source>
        <dbReference type="ARBA" id="ARBA00034808"/>
    </source>
</evidence>